<feature type="non-terminal residue" evidence="2">
    <location>
        <position position="98"/>
    </location>
</feature>
<evidence type="ECO:0000313" key="2">
    <source>
        <dbReference type="EMBL" id="CAF2054094.1"/>
    </source>
</evidence>
<feature type="compositionally biased region" description="Polar residues" evidence="1">
    <location>
        <begin position="25"/>
        <end position="38"/>
    </location>
</feature>
<name>A0A816PW24_9BILA</name>
<feature type="compositionally biased region" description="Acidic residues" evidence="1">
    <location>
        <begin position="47"/>
        <end position="58"/>
    </location>
</feature>
<evidence type="ECO:0000313" key="4">
    <source>
        <dbReference type="Proteomes" id="UP000663824"/>
    </source>
</evidence>
<gene>
    <name evidence="2" type="ORF">MBJ925_LOCUS13713</name>
    <name evidence="3" type="ORF">SMN809_LOCUS35820</name>
</gene>
<accession>A0A816PW24</accession>
<sequence>MNGAEKDKMVDGSGIRRLTEEYRSKNQPQNSPEKTLSTPKRRRYDDNDNDIQEIEDNDNFQTVGKRNRKKTRTSINPNDHNTLEDNLDQAPSKGYQGQ</sequence>
<comment type="caution">
    <text evidence="2">The sequence shown here is derived from an EMBL/GenBank/DDBJ whole genome shotgun (WGS) entry which is preliminary data.</text>
</comment>
<organism evidence="2 4">
    <name type="scientific">Rotaria magnacalcarata</name>
    <dbReference type="NCBI Taxonomy" id="392030"/>
    <lineage>
        <taxon>Eukaryota</taxon>
        <taxon>Metazoa</taxon>
        <taxon>Spiralia</taxon>
        <taxon>Gnathifera</taxon>
        <taxon>Rotifera</taxon>
        <taxon>Eurotatoria</taxon>
        <taxon>Bdelloidea</taxon>
        <taxon>Philodinida</taxon>
        <taxon>Philodinidae</taxon>
        <taxon>Rotaria</taxon>
    </lineage>
</organism>
<dbReference type="EMBL" id="CAJOBI010086417">
    <property type="protein sequence ID" value="CAF4521027.1"/>
    <property type="molecule type" value="Genomic_DNA"/>
</dbReference>
<evidence type="ECO:0000313" key="3">
    <source>
        <dbReference type="EMBL" id="CAF4521027.1"/>
    </source>
</evidence>
<dbReference type="AlphaFoldDB" id="A0A816PW24"/>
<reference evidence="2" key="1">
    <citation type="submission" date="2021-02" db="EMBL/GenBank/DDBJ databases">
        <authorList>
            <person name="Nowell W R."/>
        </authorList>
    </citation>
    <scope>NUCLEOTIDE SEQUENCE</scope>
</reference>
<evidence type="ECO:0000256" key="1">
    <source>
        <dbReference type="SAM" id="MobiDB-lite"/>
    </source>
</evidence>
<proteinExistence type="predicted"/>
<dbReference type="EMBL" id="CAJNRE010006356">
    <property type="protein sequence ID" value="CAF2054094.1"/>
    <property type="molecule type" value="Genomic_DNA"/>
</dbReference>
<feature type="compositionally biased region" description="Basic and acidic residues" evidence="1">
    <location>
        <begin position="1"/>
        <end position="10"/>
    </location>
</feature>
<protein>
    <submittedName>
        <fullName evidence="2">Uncharacterized protein</fullName>
    </submittedName>
</protein>
<dbReference type="Proteomes" id="UP000676336">
    <property type="component" value="Unassembled WGS sequence"/>
</dbReference>
<feature type="region of interest" description="Disordered" evidence="1">
    <location>
        <begin position="1"/>
        <end position="98"/>
    </location>
</feature>
<dbReference type="Proteomes" id="UP000663824">
    <property type="component" value="Unassembled WGS sequence"/>
</dbReference>